<feature type="domain" description="Peptidoglycan binding-like" evidence="2">
    <location>
        <begin position="35"/>
        <end position="88"/>
    </location>
</feature>
<dbReference type="InterPro" id="IPR036365">
    <property type="entry name" value="PGBD-like_sf"/>
</dbReference>
<dbReference type="InterPro" id="IPR002477">
    <property type="entry name" value="Peptidoglycan-bd-like"/>
</dbReference>
<feature type="non-terminal residue" evidence="3">
    <location>
        <position position="337"/>
    </location>
</feature>
<reference evidence="4" key="1">
    <citation type="journal article" date="2019" name="Int. J. Syst. Evol. Microbiol.">
        <title>The Global Catalogue of Microorganisms (GCM) 10K type strain sequencing project: providing services to taxonomists for standard genome sequencing and annotation.</title>
        <authorList>
            <consortium name="The Broad Institute Genomics Platform"/>
            <consortium name="The Broad Institute Genome Sequencing Center for Infectious Disease"/>
            <person name="Wu L."/>
            <person name="Ma J."/>
        </authorList>
    </citation>
    <scope>NUCLEOTIDE SEQUENCE [LARGE SCALE GENOMIC DNA]</scope>
    <source>
        <strain evidence="4">CCUG 62974</strain>
    </source>
</reference>
<organism evidence="3 4">
    <name type="scientific">Streptosporangium algeriense</name>
    <dbReference type="NCBI Taxonomy" id="1682748"/>
    <lineage>
        <taxon>Bacteria</taxon>
        <taxon>Bacillati</taxon>
        <taxon>Actinomycetota</taxon>
        <taxon>Actinomycetes</taxon>
        <taxon>Streptosporangiales</taxon>
        <taxon>Streptosporangiaceae</taxon>
        <taxon>Streptosporangium</taxon>
    </lineage>
</organism>
<proteinExistence type="predicted"/>
<evidence type="ECO:0000256" key="1">
    <source>
        <dbReference type="SAM" id="MobiDB-lite"/>
    </source>
</evidence>
<gene>
    <name evidence="3" type="ORF">ACFQ08_11310</name>
</gene>
<keyword evidence="4" id="KW-1185">Reference proteome</keyword>
<feature type="region of interest" description="Disordered" evidence="1">
    <location>
        <begin position="300"/>
        <end position="337"/>
    </location>
</feature>
<feature type="region of interest" description="Disordered" evidence="1">
    <location>
        <begin position="182"/>
        <end position="275"/>
    </location>
</feature>
<dbReference type="InterPro" id="IPR036366">
    <property type="entry name" value="PGBDSf"/>
</dbReference>
<feature type="compositionally biased region" description="Basic and acidic residues" evidence="1">
    <location>
        <begin position="226"/>
        <end position="246"/>
    </location>
</feature>
<feature type="compositionally biased region" description="Basic and acidic residues" evidence="1">
    <location>
        <begin position="182"/>
        <end position="198"/>
    </location>
</feature>
<sequence length="337" mass="36337">MVLSFGALGFATPGAPGFTNPPPGGPLRLGDFAKPVERLQHELRKLGFAPGLANGYYGSETQAAVWAFQKSQGLVPRDRVGGRTWRALAHPRVPVPLVPHGEPRRVEIDLGRQLLTVYRGRHRALVSHVSPGAGPAFCRKGLSSAETAPTGDFQATERLPYSEADPLASIYETFSFTAPERGVSRVRDDDGPEVRLRNDGGPQAKVRNDAGPRAWLRGDTGPQARLQDDARPQARLRGDGEPEARPMRRARQVIPSPGRTARPRPTVQRSYPISTVGPVRPVPTVKPVYPMATVRPIRPIPTAGPLHPRPLVGPLDIGPISQGSAVRSAPPEARPQA</sequence>
<protein>
    <submittedName>
        <fullName evidence="3">Peptidoglycan-binding protein</fullName>
    </submittedName>
</protein>
<dbReference type="SUPFAM" id="SSF47090">
    <property type="entry name" value="PGBD-like"/>
    <property type="match status" value="1"/>
</dbReference>
<evidence type="ECO:0000313" key="3">
    <source>
        <dbReference type="EMBL" id="MFD0885132.1"/>
    </source>
</evidence>
<dbReference type="Pfam" id="PF01471">
    <property type="entry name" value="PG_binding_1"/>
    <property type="match status" value="1"/>
</dbReference>
<accession>A0ABW3DQ53</accession>
<dbReference type="EMBL" id="JBHTHX010000295">
    <property type="protein sequence ID" value="MFD0885132.1"/>
    <property type="molecule type" value="Genomic_DNA"/>
</dbReference>
<comment type="caution">
    <text evidence="3">The sequence shown here is derived from an EMBL/GenBank/DDBJ whole genome shotgun (WGS) entry which is preliminary data.</text>
</comment>
<evidence type="ECO:0000259" key="2">
    <source>
        <dbReference type="Pfam" id="PF01471"/>
    </source>
</evidence>
<name>A0ABW3DQ53_9ACTN</name>
<dbReference type="Proteomes" id="UP001597024">
    <property type="component" value="Unassembled WGS sequence"/>
</dbReference>
<dbReference type="Gene3D" id="1.10.101.10">
    <property type="entry name" value="PGBD-like superfamily/PGBD"/>
    <property type="match status" value="1"/>
</dbReference>
<evidence type="ECO:0000313" key="4">
    <source>
        <dbReference type="Proteomes" id="UP001597024"/>
    </source>
</evidence>